<dbReference type="InterPro" id="IPR006130">
    <property type="entry name" value="Asp/Orn_carbamoylTrfase"/>
</dbReference>
<evidence type="ECO:0000256" key="7">
    <source>
        <dbReference type="ARBA" id="ARBA00048859"/>
    </source>
</evidence>
<dbReference type="PRINTS" id="PR00101">
    <property type="entry name" value="ATCASE"/>
</dbReference>
<dbReference type="AlphaFoldDB" id="A0A3B0V7A4"/>
<dbReference type="FunFam" id="3.40.50.1370:FF:000007">
    <property type="entry name" value="Aspartate carbamoyltransferase"/>
    <property type="match status" value="1"/>
</dbReference>
<accession>A0A3B0V7A4</accession>
<evidence type="ECO:0000259" key="8">
    <source>
        <dbReference type="Pfam" id="PF00185"/>
    </source>
</evidence>
<feature type="domain" description="Aspartate/ornithine carbamoyltransferase Asp/Orn-binding" evidence="8">
    <location>
        <begin position="160"/>
        <end position="307"/>
    </location>
</feature>
<dbReference type="HAMAP" id="MF_00001">
    <property type="entry name" value="Asp_carb_tr"/>
    <property type="match status" value="1"/>
</dbReference>
<dbReference type="PROSITE" id="PS00097">
    <property type="entry name" value="CARBAMOYLTRANSFERASE"/>
    <property type="match status" value="1"/>
</dbReference>
<dbReference type="InterPro" id="IPR006132">
    <property type="entry name" value="Asp/Orn_carbamoyltranf_P-bd"/>
</dbReference>
<dbReference type="PANTHER" id="PTHR45753:SF6">
    <property type="entry name" value="ASPARTATE CARBAMOYLTRANSFERASE"/>
    <property type="match status" value="1"/>
</dbReference>
<dbReference type="Pfam" id="PF00185">
    <property type="entry name" value="OTCace"/>
    <property type="match status" value="1"/>
</dbReference>
<dbReference type="Gene3D" id="3.40.50.1370">
    <property type="entry name" value="Aspartate/ornithine carbamoyltransferase"/>
    <property type="match status" value="2"/>
</dbReference>
<dbReference type="InterPro" id="IPR036901">
    <property type="entry name" value="Asp/Orn_carbamoylTrfase_sf"/>
</dbReference>
<evidence type="ECO:0000256" key="5">
    <source>
        <dbReference type="ARBA" id="ARBA00022975"/>
    </source>
</evidence>
<evidence type="ECO:0000256" key="3">
    <source>
        <dbReference type="ARBA" id="ARBA00013008"/>
    </source>
</evidence>
<keyword evidence="5" id="KW-0665">Pyrimidine biosynthesis</keyword>
<evidence type="ECO:0000313" key="10">
    <source>
        <dbReference type="EMBL" id="VAW36800.1"/>
    </source>
</evidence>
<dbReference type="GO" id="GO:0004070">
    <property type="term" value="F:aspartate carbamoyltransferase activity"/>
    <property type="evidence" value="ECO:0007669"/>
    <property type="project" value="UniProtKB-EC"/>
</dbReference>
<organism evidence="10">
    <name type="scientific">hydrothermal vent metagenome</name>
    <dbReference type="NCBI Taxonomy" id="652676"/>
    <lineage>
        <taxon>unclassified sequences</taxon>
        <taxon>metagenomes</taxon>
        <taxon>ecological metagenomes</taxon>
    </lineage>
</organism>
<evidence type="ECO:0000256" key="4">
    <source>
        <dbReference type="ARBA" id="ARBA00022679"/>
    </source>
</evidence>
<dbReference type="NCBIfam" id="TIGR00670">
    <property type="entry name" value="asp_carb_tr"/>
    <property type="match status" value="1"/>
</dbReference>
<gene>
    <name evidence="10" type="ORF">MNBD_DELTA02-807</name>
</gene>
<dbReference type="GO" id="GO:0044205">
    <property type="term" value="P:'de novo' UMP biosynthetic process"/>
    <property type="evidence" value="ECO:0007669"/>
    <property type="project" value="UniProtKB-UniPathway"/>
</dbReference>
<dbReference type="EC" id="2.1.3.2" evidence="3"/>
<dbReference type="InterPro" id="IPR006131">
    <property type="entry name" value="Asp_carbamoyltransf_Asp/Orn-bd"/>
</dbReference>
<protein>
    <recommendedName>
        <fullName evidence="3">aspartate carbamoyltransferase</fullName>
        <ecNumber evidence="3">2.1.3.2</ecNumber>
    </recommendedName>
</protein>
<dbReference type="PRINTS" id="PR00100">
    <property type="entry name" value="AOTCASE"/>
</dbReference>
<feature type="domain" description="Aspartate/ornithine carbamoyltransferase carbamoyl-P binding" evidence="9">
    <location>
        <begin position="8"/>
        <end position="151"/>
    </location>
</feature>
<evidence type="ECO:0000256" key="2">
    <source>
        <dbReference type="ARBA" id="ARBA00008896"/>
    </source>
</evidence>
<dbReference type="GO" id="GO:0016597">
    <property type="term" value="F:amino acid binding"/>
    <property type="evidence" value="ECO:0007669"/>
    <property type="project" value="InterPro"/>
</dbReference>
<dbReference type="UniPathway" id="UPA00070">
    <property type="reaction ID" value="UER00116"/>
</dbReference>
<evidence type="ECO:0000256" key="6">
    <source>
        <dbReference type="ARBA" id="ARBA00043884"/>
    </source>
</evidence>
<name>A0A3B0V7A4_9ZZZZ</name>
<comment type="function">
    <text evidence="6">Catalyzes the condensation of carbamoyl phosphate and aspartate to form carbamoyl aspartate and inorganic phosphate, the committed step in the de novo pyrimidine nucleotide biosynthesis pathway.</text>
</comment>
<evidence type="ECO:0000259" key="9">
    <source>
        <dbReference type="Pfam" id="PF02729"/>
    </source>
</evidence>
<comment type="pathway">
    <text evidence="1">Pyrimidine metabolism; UMP biosynthesis via de novo pathway; (S)-dihydroorotate from bicarbonate: step 2/3.</text>
</comment>
<proteinExistence type="inferred from homology"/>
<evidence type="ECO:0000256" key="1">
    <source>
        <dbReference type="ARBA" id="ARBA00004852"/>
    </source>
</evidence>
<keyword evidence="4 10" id="KW-0808">Transferase</keyword>
<dbReference type="InterPro" id="IPR002082">
    <property type="entry name" value="Asp_carbamoyltransf"/>
</dbReference>
<dbReference type="NCBIfam" id="NF002032">
    <property type="entry name" value="PRK00856.1"/>
    <property type="match status" value="1"/>
</dbReference>
<dbReference type="EMBL" id="UOEZ01000044">
    <property type="protein sequence ID" value="VAW36800.1"/>
    <property type="molecule type" value="Genomic_DNA"/>
</dbReference>
<dbReference type="GO" id="GO:0005829">
    <property type="term" value="C:cytosol"/>
    <property type="evidence" value="ECO:0007669"/>
    <property type="project" value="TreeGrafter"/>
</dbReference>
<dbReference type="Pfam" id="PF02729">
    <property type="entry name" value="OTCace_N"/>
    <property type="match status" value="1"/>
</dbReference>
<dbReference type="PANTHER" id="PTHR45753">
    <property type="entry name" value="ORNITHINE CARBAMOYLTRANSFERASE, MITOCHONDRIAL"/>
    <property type="match status" value="1"/>
</dbReference>
<dbReference type="SUPFAM" id="SSF53671">
    <property type="entry name" value="Aspartate/ornithine carbamoyltransferase"/>
    <property type="match status" value="1"/>
</dbReference>
<dbReference type="GO" id="GO:0006520">
    <property type="term" value="P:amino acid metabolic process"/>
    <property type="evidence" value="ECO:0007669"/>
    <property type="project" value="InterPro"/>
</dbReference>
<dbReference type="GO" id="GO:0006207">
    <property type="term" value="P:'de novo' pyrimidine nucleobase biosynthetic process"/>
    <property type="evidence" value="ECO:0007669"/>
    <property type="project" value="InterPro"/>
</dbReference>
<comment type="similarity">
    <text evidence="2">Belongs to the aspartate/ornithine carbamoyltransferase superfamily. ATCase family.</text>
</comment>
<comment type="catalytic activity">
    <reaction evidence="7">
        <text>carbamoyl phosphate + L-aspartate = N-carbamoyl-L-aspartate + phosphate + H(+)</text>
        <dbReference type="Rhea" id="RHEA:20013"/>
        <dbReference type="ChEBI" id="CHEBI:15378"/>
        <dbReference type="ChEBI" id="CHEBI:29991"/>
        <dbReference type="ChEBI" id="CHEBI:32814"/>
        <dbReference type="ChEBI" id="CHEBI:43474"/>
        <dbReference type="ChEBI" id="CHEBI:58228"/>
        <dbReference type="EC" id="2.1.3.2"/>
    </reaction>
</comment>
<reference evidence="10" key="1">
    <citation type="submission" date="2018-06" db="EMBL/GenBank/DDBJ databases">
        <authorList>
            <person name="Zhirakovskaya E."/>
        </authorList>
    </citation>
    <scope>NUCLEOTIDE SEQUENCE</scope>
</reference>
<sequence length="334" mass="36430">MPFKFNKKDLLAIEDISPEEIGQILGSAASFREVAERDIKKVPTLRGKTIINLFYEPSTRTRTSFEIAAKRMSADAINIAVASSSIKKGETLKDTALNLEAMSPDCIVVRHWSSGAPKMLAGYLKCSVINAGDGLHEHPSQALLDMMTVSERLGGIEKLDGLRVLIVGDIAHSRVARSNILGFSKMGAHVTVCSPPTMMPVGIEHLGCDVTYDMASAVKDADVVMMLRLQLERQASGLFPSPREYARLYGLDSAKLRHAKKDVIILHPGPVNRGLEISPEVADGPWSLILEQVANGLAVRMALFYLLLGGVKDTQETAVEERQGRRLNIQKDGS</sequence>